<evidence type="ECO:0000313" key="3">
    <source>
        <dbReference type="Proteomes" id="UP000600918"/>
    </source>
</evidence>
<gene>
    <name evidence="2" type="ORF">H0235_009476</name>
</gene>
<proteinExistence type="predicted"/>
<evidence type="ECO:0000256" key="1">
    <source>
        <dbReference type="SAM" id="MobiDB-lite"/>
    </source>
</evidence>
<dbReference type="EMBL" id="JACSDY010000008">
    <property type="protein sequence ID" value="KAF7421640.1"/>
    <property type="molecule type" value="Genomic_DNA"/>
</dbReference>
<feature type="region of interest" description="Disordered" evidence="1">
    <location>
        <begin position="63"/>
        <end position="86"/>
    </location>
</feature>
<feature type="compositionally biased region" description="Acidic residues" evidence="1">
    <location>
        <begin position="68"/>
        <end position="80"/>
    </location>
</feature>
<reference evidence="2" key="1">
    <citation type="journal article" date="2020" name="G3 (Bethesda)">
        <title>High-Quality Assemblies for Three Invasive Social Wasps from the &lt;i&gt;Vespula&lt;/i&gt; Genus.</title>
        <authorList>
            <person name="Harrop T.W.R."/>
            <person name="Guhlin J."/>
            <person name="McLaughlin G.M."/>
            <person name="Permina E."/>
            <person name="Stockwell P."/>
            <person name="Gilligan J."/>
            <person name="Le Lec M.F."/>
            <person name="Gruber M.A.M."/>
            <person name="Quinn O."/>
            <person name="Lovegrove M."/>
            <person name="Duncan E.J."/>
            <person name="Remnant E.J."/>
            <person name="Van Eeckhoven J."/>
            <person name="Graham B."/>
            <person name="Knapp R.A."/>
            <person name="Langford K.W."/>
            <person name="Kronenberg Z."/>
            <person name="Press M.O."/>
            <person name="Eacker S.M."/>
            <person name="Wilson-Rankin E.E."/>
            <person name="Purcell J."/>
            <person name="Lester P.J."/>
            <person name="Dearden P.K."/>
        </authorList>
    </citation>
    <scope>NUCLEOTIDE SEQUENCE</scope>
    <source>
        <strain evidence="2">Volc-1</strain>
    </source>
</reference>
<name>A0A834NYV9_VESPE</name>
<comment type="caution">
    <text evidence="2">The sequence shown here is derived from an EMBL/GenBank/DDBJ whole genome shotgun (WGS) entry which is preliminary data.</text>
</comment>
<protein>
    <submittedName>
        <fullName evidence="2">Uncharacterized protein</fullName>
    </submittedName>
</protein>
<sequence length="97" mass="10981">MPMQLQVGQPCVRGEVTAAPLQPSTRHGYKALRFTLPSEFVRPKVFCEVVMLAKYSKEDEIGAGGGVEVEEEKEEEEEEEERGKTRREVRWIGVNMG</sequence>
<organism evidence="2 3">
    <name type="scientific">Vespula pensylvanica</name>
    <name type="common">Western yellow jacket</name>
    <name type="synonym">Wasp</name>
    <dbReference type="NCBI Taxonomy" id="30213"/>
    <lineage>
        <taxon>Eukaryota</taxon>
        <taxon>Metazoa</taxon>
        <taxon>Ecdysozoa</taxon>
        <taxon>Arthropoda</taxon>
        <taxon>Hexapoda</taxon>
        <taxon>Insecta</taxon>
        <taxon>Pterygota</taxon>
        <taxon>Neoptera</taxon>
        <taxon>Endopterygota</taxon>
        <taxon>Hymenoptera</taxon>
        <taxon>Apocrita</taxon>
        <taxon>Aculeata</taxon>
        <taxon>Vespoidea</taxon>
        <taxon>Vespidae</taxon>
        <taxon>Vespinae</taxon>
        <taxon>Vespula</taxon>
    </lineage>
</organism>
<dbReference type="AlphaFoldDB" id="A0A834NYV9"/>
<dbReference type="Proteomes" id="UP000600918">
    <property type="component" value="Unassembled WGS sequence"/>
</dbReference>
<accession>A0A834NYV9</accession>
<keyword evidence="3" id="KW-1185">Reference proteome</keyword>
<evidence type="ECO:0000313" key="2">
    <source>
        <dbReference type="EMBL" id="KAF7421640.1"/>
    </source>
</evidence>